<dbReference type="Proteomes" id="UP000051952">
    <property type="component" value="Unassembled WGS sequence"/>
</dbReference>
<name>A0A0S4IMA0_BODSA</name>
<dbReference type="VEuPathDB" id="TriTrypDB:BSAL_54855"/>
<dbReference type="OrthoDB" id="49058at2759"/>
<dbReference type="AlphaFoldDB" id="A0A0S4IMA0"/>
<dbReference type="PANTHER" id="PTHR34230:SF2">
    <property type="entry name" value="SPINDLE ASSEMBLY ABNORMAL PROTEIN 6 N-TERMINAL DOMAIN-CONTAINING PROTEIN"/>
    <property type="match status" value="1"/>
</dbReference>
<proteinExistence type="predicted"/>
<evidence type="ECO:0000313" key="2">
    <source>
        <dbReference type="EMBL" id="CUE73133.1"/>
    </source>
</evidence>
<dbReference type="Gene3D" id="2.170.210.20">
    <property type="entry name" value="Spindle assembly abnormal protein 6, N-terminal domain"/>
    <property type="match status" value="1"/>
</dbReference>
<dbReference type="InterPro" id="IPR038558">
    <property type="entry name" value="SAS-6_N_sf"/>
</dbReference>
<keyword evidence="3" id="KW-1185">Reference proteome</keyword>
<reference evidence="3" key="1">
    <citation type="submission" date="2015-09" db="EMBL/GenBank/DDBJ databases">
        <authorList>
            <consortium name="Pathogen Informatics"/>
        </authorList>
    </citation>
    <scope>NUCLEOTIDE SEQUENCE [LARGE SCALE GENOMIC DNA]</scope>
    <source>
        <strain evidence="3">Lake Konstanz</strain>
    </source>
</reference>
<protein>
    <recommendedName>
        <fullName evidence="1">Spindle assembly abnormal protein 6 N-terminal domain-containing protein</fullName>
    </recommendedName>
</protein>
<gene>
    <name evidence="2" type="ORF">BSAL_54855</name>
</gene>
<dbReference type="InterPro" id="IPR032396">
    <property type="entry name" value="SAS-6_N"/>
</dbReference>
<organism evidence="2 3">
    <name type="scientific">Bodo saltans</name>
    <name type="common">Flagellated protozoan</name>
    <dbReference type="NCBI Taxonomy" id="75058"/>
    <lineage>
        <taxon>Eukaryota</taxon>
        <taxon>Discoba</taxon>
        <taxon>Euglenozoa</taxon>
        <taxon>Kinetoplastea</taxon>
        <taxon>Metakinetoplastina</taxon>
        <taxon>Eubodonida</taxon>
        <taxon>Bodonidae</taxon>
        <taxon>Bodo</taxon>
    </lineage>
</organism>
<feature type="domain" description="Spindle assembly abnormal protein 6 N-terminal" evidence="1">
    <location>
        <begin position="31"/>
        <end position="161"/>
    </location>
</feature>
<dbReference type="OMA" id="RQHITFR"/>
<evidence type="ECO:0000313" key="3">
    <source>
        <dbReference type="Proteomes" id="UP000051952"/>
    </source>
</evidence>
<sequence>MEQQSILHNLEREFRHIEELDPSLSDGFRIVYDREVPFELRPADSADQDVGALEGIKVKVLAAGEENAVTTLRVELTSEADLFFHYTCVINHLGFQQLREDQKLMCEFRDFAVTILKMLNRCIREPQTYLAVLILGADGSANLEFIQNMEYKFVDLLVLPFRESPEDLIRQHITYRYNAIRTRLSMMTARLQDVSALVKVKQ</sequence>
<dbReference type="Pfam" id="PF16531">
    <property type="entry name" value="SAS-6_N"/>
    <property type="match status" value="1"/>
</dbReference>
<dbReference type="PANTHER" id="PTHR34230">
    <property type="entry name" value="ASSEMBLY ABNORMAL PROTEIN 6, PUTATIVE-RELATED"/>
    <property type="match status" value="1"/>
</dbReference>
<evidence type="ECO:0000259" key="1">
    <source>
        <dbReference type="Pfam" id="PF16531"/>
    </source>
</evidence>
<accession>A0A0S4IMA0</accession>
<dbReference type="EMBL" id="CYKH01000144">
    <property type="protein sequence ID" value="CUE73133.1"/>
    <property type="molecule type" value="Genomic_DNA"/>
</dbReference>
<dbReference type="CDD" id="cd10142">
    <property type="entry name" value="HD_SAS6_N"/>
    <property type="match status" value="1"/>
</dbReference>